<evidence type="ECO:0000256" key="1">
    <source>
        <dbReference type="SAM" id="Phobius"/>
    </source>
</evidence>
<feature type="transmembrane region" description="Helical" evidence="1">
    <location>
        <begin position="77"/>
        <end position="99"/>
    </location>
</feature>
<reference evidence="2 3" key="1">
    <citation type="submission" date="2016-04" db="EMBL/GenBank/DDBJ databases">
        <authorList>
            <person name="Evans L.H."/>
            <person name="Alamgir A."/>
            <person name="Owens N."/>
            <person name="Weber N.D."/>
            <person name="Virtaneva K."/>
            <person name="Barbian K."/>
            <person name="Babar A."/>
            <person name="Rosenke K."/>
        </authorList>
    </citation>
    <scope>NUCLEOTIDE SEQUENCE [LARGE SCALE GENOMIC DNA]</scope>
    <source>
        <strain evidence="3">S5(T) (JCM 30642 \VKM B-2941)</strain>
    </source>
</reference>
<feature type="transmembrane region" description="Helical" evidence="1">
    <location>
        <begin position="48"/>
        <end position="70"/>
    </location>
</feature>
<keyword evidence="1" id="KW-0812">Transmembrane</keyword>
<feature type="transmembrane region" description="Helical" evidence="1">
    <location>
        <begin position="147"/>
        <end position="165"/>
    </location>
</feature>
<organism evidence="2 3">
    <name type="scientific">Cuniculiplasma divulgatum</name>
    <dbReference type="NCBI Taxonomy" id="1673428"/>
    <lineage>
        <taxon>Archaea</taxon>
        <taxon>Methanobacteriati</taxon>
        <taxon>Thermoplasmatota</taxon>
        <taxon>Thermoplasmata</taxon>
        <taxon>Thermoplasmatales</taxon>
        <taxon>Cuniculiplasmataceae</taxon>
        <taxon>Cuniculiplasma</taxon>
    </lineage>
</organism>
<feature type="transmembrane region" description="Helical" evidence="1">
    <location>
        <begin position="219"/>
        <end position="241"/>
    </location>
</feature>
<feature type="transmembrane region" description="Helical" evidence="1">
    <location>
        <begin position="300"/>
        <end position="322"/>
    </location>
</feature>
<sequence length="392" mass="43764">MNLEGREGKSNFDPLKYYVSYGLFSFSNGLFGIFINVLFFTSNNISDVIYYQLSLQISQTLFFLVGTYLIAYVSARFLYSIGTFLKAAVISSLFISPFFSGNAVYFGLLYGVSSGIFWAGNATFTLAISKTIKRFNFLSINSAVSNLNSLVAPLVAGLLIAYSFATGIERYLNDFLLASILLLLSGIVSLLVRSSGEKGGEFHVKNTIIKEDKYGKFRLLFFTSSILGMVMSAVIPVYVFYLTRNFVLTGIYGTVTASVGFVSNAIAPYMKKKVKRYVPYAIFLVILSSLAYIVRFSYTLILIFLASSIILFFITPLSNLGVSEFMQYLDGFKRTRHFWINREYYLVAGRVLSLAGILFVADYFSLYDAIATLPLFATSVLGYIPVLRNSKK</sequence>
<dbReference type="AlphaFoldDB" id="A0A1N5SBT4"/>
<feature type="transmembrane region" description="Helical" evidence="1">
    <location>
        <begin position="105"/>
        <end position="127"/>
    </location>
</feature>
<dbReference type="InterPro" id="IPR036259">
    <property type="entry name" value="MFS_trans_sf"/>
</dbReference>
<dbReference type="Proteomes" id="UP000195607">
    <property type="component" value="Chromosome I"/>
</dbReference>
<feature type="transmembrane region" description="Helical" evidence="1">
    <location>
        <begin position="277"/>
        <end position="294"/>
    </location>
</feature>
<accession>A0A1N5SBT4</accession>
<feature type="transmembrane region" description="Helical" evidence="1">
    <location>
        <begin position="367"/>
        <end position="387"/>
    </location>
</feature>
<protein>
    <submittedName>
        <fullName evidence="2">Major facilitator superfamily permease</fullName>
    </submittedName>
</protein>
<gene>
    <name evidence="2" type="ORF">CSP5_0162</name>
</gene>
<dbReference type="SUPFAM" id="SSF103473">
    <property type="entry name" value="MFS general substrate transporter"/>
    <property type="match status" value="1"/>
</dbReference>
<feature type="transmembrane region" description="Helical" evidence="1">
    <location>
        <begin position="21"/>
        <end position="42"/>
    </location>
</feature>
<feature type="transmembrane region" description="Helical" evidence="1">
    <location>
        <begin position="247"/>
        <end position="270"/>
    </location>
</feature>
<feature type="transmembrane region" description="Helical" evidence="1">
    <location>
        <begin position="171"/>
        <end position="192"/>
    </location>
</feature>
<feature type="transmembrane region" description="Helical" evidence="1">
    <location>
        <begin position="343"/>
        <end position="361"/>
    </location>
</feature>
<evidence type="ECO:0000313" key="2">
    <source>
        <dbReference type="EMBL" id="SIM33505.1"/>
    </source>
</evidence>
<keyword evidence="1" id="KW-1133">Transmembrane helix</keyword>
<dbReference type="RefSeq" id="WP_148689456.1">
    <property type="nucleotide sequence ID" value="NZ_LT671858.1"/>
</dbReference>
<proteinExistence type="predicted"/>
<keyword evidence="1" id="KW-0472">Membrane</keyword>
<dbReference type="GeneID" id="41587471"/>
<dbReference type="EMBL" id="LT671858">
    <property type="protein sequence ID" value="SIM33505.1"/>
    <property type="molecule type" value="Genomic_DNA"/>
</dbReference>
<name>A0A1N5SBT4_9ARCH</name>
<evidence type="ECO:0000313" key="3">
    <source>
        <dbReference type="Proteomes" id="UP000195607"/>
    </source>
</evidence>